<organism evidence="1 2">
    <name type="scientific">Liparis tanakae</name>
    <name type="common">Tanaka's snailfish</name>
    <dbReference type="NCBI Taxonomy" id="230148"/>
    <lineage>
        <taxon>Eukaryota</taxon>
        <taxon>Metazoa</taxon>
        <taxon>Chordata</taxon>
        <taxon>Craniata</taxon>
        <taxon>Vertebrata</taxon>
        <taxon>Euteleostomi</taxon>
        <taxon>Actinopterygii</taxon>
        <taxon>Neopterygii</taxon>
        <taxon>Teleostei</taxon>
        <taxon>Neoteleostei</taxon>
        <taxon>Acanthomorphata</taxon>
        <taxon>Eupercaria</taxon>
        <taxon>Perciformes</taxon>
        <taxon>Cottioidei</taxon>
        <taxon>Cottales</taxon>
        <taxon>Liparidae</taxon>
        <taxon>Liparis</taxon>
    </lineage>
</organism>
<accession>A0A4Z2J5A0</accession>
<proteinExistence type="predicted"/>
<protein>
    <submittedName>
        <fullName evidence="1">Uncharacterized protein</fullName>
    </submittedName>
</protein>
<dbReference type="AlphaFoldDB" id="A0A4Z2J5A0"/>
<name>A0A4Z2J5A0_9TELE</name>
<dbReference type="EMBL" id="SRLO01000025">
    <property type="protein sequence ID" value="TNN84662.1"/>
    <property type="molecule type" value="Genomic_DNA"/>
</dbReference>
<sequence>MQGILIGSIGPECVLRWSYVLTPCLCFLQPGLLPNGPASCLKGLASLVRPPASVALTPAVALLKPSLSLCT</sequence>
<gene>
    <name evidence="1" type="ORF">EYF80_005077</name>
</gene>
<comment type="caution">
    <text evidence="1">The sequence shown here is derived from an EMBL/GenBank/DDBJ whole genome shotgun (WGS) entry which is preliminary data.</text>
</comment>
<keyword evidence="2" id="KW-1185">Reference proteome</keyword>
<dbReference type="Proteomes" id="UP000314294">
    <property type="component" value="Unassembled WGS sequence"/>
</dbReference>
<evidence type="ECO:0000313" key="1">
    <source>
        <dbReference type="EMBL" id="TNN84662.1"/>
    </source>
</evidence>
<reference evidence="1 2" key="1">
    <citation type="submission" date="2019-03" db="EMBL/GenBank/DDBJ databases">
        <title>First draft genome of Liparis tanakae, snailfish: a comprehensive survey of snailfish specific genes.</title>
        <authorList>
            <person name="Kim W."/>
            <person name="Song I."/>
            <person name="Jeong J.-H."/>
            <person name="Kim D."/>
            <person name="Kim S."/>
            <person name="Ryu S."/>
            <person name="Song J.Y."/>
            <person name="Lee S.K."/>
        </authorList>
    </citation>
    <scope>NUCLEOTIDE SEQUENCE [LARGE SCALE GENOMIC DNA]</scope>
    <source>
        <tissue evidence="1">Muscle</tissue>
    </source>
</reference>
<evidence type="ECO:0000313" key="2">
    <source>
        <dbReference type="Proteomes" id="UP000314294"/>
    </source>
</evidence>